<evidence type="ECO:0000313" key="2">
    <source>
        <dbReference type="EMBL" id="KAE8281889.1"/>
    </source>
</evidence>
<comment type="caution">
    <text evidence="2">The sequence shown here is derived from an EMBL/GenBank/DDBJ whole genome shotgun (WGS) entry which is preliminary data.</text>
</comment>
<keyword evidence="1" id="KW-0175">Coiled coil</keyword>
<accession>A0A6G0HRP2</accession>
<organism evidence="2 3">
    <name type="scientific">Larimichthys crocea</name>
    <name type="common">Large yellow croaker</name>
    <name type="synonym">Pseudosciaena crocea</name>
    <dbReference type="NCBI Taxonomy" id="215358"/>
    <lineage>
        <taxon>Eukaryota</taxon>
        <taxon>Metazoa</taxon>
        <taxon>Chordata</taxon>
        <taxon>Craniata</taxon>
        <taxon>Vertebrata</taxon>
        <taxon>Euteleostomi</taxon>
        <taxon>Actinopterygii</taxon>
        <taxon>Neopterygii</taxon>
        <taxon>Teleostei</taxon>
        <taxon>Neoteleostei</taxon>
        <taxon>Acanthomorphata</taxon>
        <taxon>Eupercaria</taxon>
        <taxon>Sciaenidae</taxon>
        <taxon>Larimichthys</taxon>
    </lineage>
</organism>
<dbReference type="Proteomes" id="UP000424527">
    <property type="component" value="Unassembled WGS sequence"/>
</dbReference>
<name>A0A6G0HRP2_LARCR</name>
<reference evidence="2 3" key="1">
    <citation type="submission" date="2019-07" db="EMBL/GenBank/DDBJ databases">
        <title>Chromosome genome assembly for large yellow croaker.</title>
        <authorList>
            <person name="Xiao S."/>
        </authorList>
    </citation>
    <scope>NUCLEOTIDE SEQUENCE [LARGE SCALE GENOMIC DNA]</scope>
    <source>
        <strain evidence="2">JMULYC20181020</strain>
        <tissue evidence="2">Muscle</tissue>
    </source>
</reference>
<protein>
    <submittedName>
        <fullName evidence="2">Uncharacterized protein</fullName>
    </submittedName>
</protein>
<dbReference type="AlphaFoldDB" id="A0A6G0HRP2"/>
<evidence type="ECO:0000313" key="3">
    <source>
        <dbReference type="Proteomes" id="UP000424527"/>
    </source>
</evidence>
<gene>
    <name evidence="2" type="ORF">D5F01_LYC19276</name>
</gene>
<keyword evidence="3" id="KW-1185">Reference proteome</keyword>
<dbReference type="EMBL" id="REGW02000019">
    <property type="protein sequence ID" value="KAE8281889.1"/>
    <property type="molecule type" value="Genomic_DNA"/>
</dbReference>
<feature type="coiled-coil region" evidence="1">
    <location>
        <begin position="2"/>
        <end position="162"/>
    </location>
</feature>
<proteinExistence type="predicted"/>
<sequence length="185" mass="21906">MLLEIEALKNELQEVKRQHSSERQTLVTELAEAKQKVEYLNRQLESEKRLRKQVDNDKLEAVEIAETLFRTLEDLQRVSEESSAELKSEKTKQDQRRYEILDLQQMLQTEQDLRKQAEAENLSYFEMVEDTSKEFHRQLQKEKQLRAEAERSKEEAIKTAKEHFRRLEQAQTLTEKLSAGSQALN</sequence>
<evidence type="ECO:0000256" key="1">
    <source>
        <dbReference type="SAM" id="Coils"/>
    </source>
</evidence>